<dbReference type="GO" id="GO:0005524">
    <property type="term" value="F:ATP binding"/>
    <property type="evidence" value="ECO:0007669"/>
    <property type="project" value="InterPro"/>
</dbReference>
<dbReference type="InterPro" id="IPR050167">
    <property type="entry name" value="Ser_Thr_protein_kinase"/>
</dbReference>
<evidence type="ECO:0000259" key="1">
    <source>
        <dbReference type="PROSITE" id="PS50011"/>
    </source>
</evidence>
<dbReference type="PROSITE" id="PS50011">
    <property type="entry name" value="PROTEIN_KINASE_DOM"/>
    <property type="match status" value="1"/>
</dbReference>
<accession>A0A7S1BS13</accession>
<dbReference type="InterPro" id="IPR011009">
    <property type="entry name" value="Kinase-like_dom_sf"/>
</dbReference>
<dbReference type="InterPro" id="IPR000719">
    <property type="entry name" value="Prot_kinase_dom"/>
</dbReference>
<dbReference type="EMBL" id="HBFR01030836">
    <property type="protein sequence ID" value="CAD8895183.1"/>
    <property type="molecule type" value="Transcribed_RNA"/>
</dbReference>
<organism evidence="2">
    <name type="scientific">Corethron hystrix</name>
    <dbReference type="NCBI Taxonomy" id="216773"/>
    <lineage>
        <taxon>Eukaryota</taxon>
        <taxon>Sar</taxon>
        <taxon>Stramenopiles</taxon>
        <taxon>Ochrophyta</taxon>
        <taxon>Bacillariophyta</taxon>
        <taxon>Coscinodiscophyceae</taxon>
        <taxon>Corethrophycidae</taxon>
        <taxon>Corethrales</taxon>
        <taxon>Corethraceae</taxon>
        <taxon>Corethron</taxon>
    </lineage>
</organism>
<reference evidence="2" key="1">
    <citation type="submission" date="2021-01" db="EMBL/GenBank/DDBJ databases">
        <authorList>
            <person name="Corre E."/>
            <person name="Pelletier E."/>
            <person name="Niang G."/>
            <person name="Scheremetjew M."/>
            <person name="Finn R."/>
            <person name="Kale V."/>
            <person name="Holt S."/>
            <person name="Cochrane G."/>
            <person name="Meng A."/>
            <person name="Brown T."/>
            <person name="Cohen L."/>
        </authorList>
    </citation>
    <scope>NUCLEOTIDE SEQUENCE</scope>
    <source>
        <strain evidence="2">308</strain>
    </source>
</reference>
<dbReference type="PANTHER" id="PTHR23257">
    <property type="entry name" value="SERINE-THREONINE PROTEIN KINASE"/>
    <property type="match status" value="1"/>
</dbReference>
<dbReference type="GO" id="GO:0007165">
    <property type="term" value="P:signal transduction"/>
    <property type="evidence" value="ECO:0007669"/>
    <property type="project" value="TreeGrafter"/>
</dbReference>
<dbReference type="GO" id="GO:0004672">
    <property type="term" value="F:protein kinase activity"/>
    <property type="evidence" value="ECO:0007669"/>
    <property type="project" value="InterPro"/>
</dbReference>
<dbReference type="Gene3D" id="1.10.510.10">
    <property type="entry name" value="Transferase(Phosphotransferase) domain 1"/>
    <property type="match status" value="1"/>
</dbReference>
<feature type="domain" description="Protein kinase" evidence="1">
    <location>
        <begin position="154"/>
        <end position="350"/>
    </location>
</feature>
<dbReference type="AlphaFoldDB" id="A0A7S1BS13"/>
<dbReference type="SUPFAM" id="SSF56112">
    <property type="entry name" value="Protein kinase-like (PK-like)"/>
    <property type="match status" value="1"/>
</dbReference>
<proteinExistence type="predicted"/>
<protein>
    <recommendedName>
        <fullName evidence="1">Protein kinase domain-containing protein</fullName>
    </recommendedName>
</protein>
<gene>
    <name evidence="2" type="ORF">CHYS00102_LOCUS22397</name>
</gene>
<name>A0A7S1BS13_9STRA</name>
<sequence>MSQKKVYRASRISMRDLRIAFFVAFFIIAPAQIYKVNQSLDDNVDGPQEIFALSLPRRAAHPRRVYLSRSFNSTYTHASVIESWAENENVLHKPKNRKVHDGGVTDDFAAAEHCVPMVDWQSTHYPTCNTLHEYEVMKTHWYSNGTMYVMKADSYPKILSTEGFWRDVWKGADYPPGGGLRKYIVLKTLKWNHDFGVLATENHRKDAVAMERLSSSPFIIDIYAFCGQSTITEYAGIELRKVLKRATPYDRLRLAYESAAGLAAVHSVDYSEGKNATMAHNDLNPANIIISDDGRAKLNDFNIAEFLKWNITGNKPCGFQMSYPNPDVSFSNSTIEELTLCTSCQNIHMV</sequence>
<evidence type="ECO:0000313" key="2">
    <source>
        <dbReference type="EMBL" id="CAD8895183.1"/>
    </source>
</evidence>
<dbReference type="GO" id="GO:0005737">
    <property type="term" value="C:cytoplasm"/>
    <property type="evidence" value="ECO:0007669"/>
    <property type="project" value="TreeGrafter"/>
</dbReference>